<dbReference type="STRING" id="1149755.A0A2J6RSK9"/>
<organism evidence="2 3">
    <name type="scientific">Hyaloscypha variabilis (strain UAMH 11265 / GT02V1 / F)</name>
    <name type="common">Meliniomyces variabilis</name>
    <dbReference type="NCBI Taxonomy" id="1149755"/>
    <lineage>
        <taxon>Eukaryota</taxon>
        <taxon>Fungi</taxon>
        <taxon>Dikarya</taxon>
        <taxon>Ascomycota</taxon>
        <taxon>Pezizomycotina</taxon>
        <taxon>Leotiomycetes</taxon>
        <taxon>Helotiales</taxon>
        <taxon>Hyaloscyphaceae</taxon>
        <taxon>Hyaloscypha</taxon>
        <taxon>Hyaloscypha variabilis</taxon>
    </lineage>
</organism>
<dbReference type="PANTHER" id="PTHR37542">
    <property type="entry name" value="HELO DOMAIN-CONTAINING PROTEIN-RELATED"/>
    <property type="match status" value="1"/>
</dbReference>
<sequence>MVPVEPISLTIGIASLFSTCIECFEYFKAAQSLGDDLKILLVKLDIEKTRLLIWGNAVGILRVDDSERAPDLRDPAKMAIITKCLELIKALFSDTEKLEKEYGVKVATRDEENPDSGVDPLSRNSMNVFKTSYKRFWVRNAASSARPGVISKTKWAIHDKAKFEDLRGHLKDFIDGLHEIVPVKKESQDAVIQGDISSILDLSKLHLVRSACSEAHYESWSEMASSVIEESNAGTVDRRRTEEWLKDIADMGDELTAPAAGLETDQFQDKLSISTKVFFVFTSECLNRHLTSSCSPQTLGKMTFDESANLGFTASHEYGSPWSLGQKIVDSMFGKHVDMFYTRTEQVYLYCPPCGRLLHTALSLCKELKASHSG</sequence>
<dbReference type="EMBL" id="KZ613944">
    <property type="protein sequence ID" value="PMD41515.1"/>
    <property type="molecule type" value="Genomic_DNA"/>
</dbReference>
<evidence type="ECO:0000313" key="2">
    <source>
        <dbReference type="EMBL" id="PMD41515.1"/>
    </source>
</evidence>
<dbReference type="InterPro" id="IPR029498">
    <property type="entry name" value="HeLo_dom"/>
</dbReference>
<evidence type="ECO:0000313" key="3">
    <source>
        <dbReference type="Proteomes" id="UP000235786"/>
    </source>
</evidence>
<name>A0A2J6RSK9_HYAVF</name>
<dbReference type="Pfam" id="PF14479">
    <property type="entry name" value="HeLo"/>
    <property type="match status" value="1"/>
</dbReference>
<dbReference type="OrthoDB" id="20872at2759"/>
<evidence type="ECO:0000259" key="1">
    <source>
        <dbReference type="Pfam" id="PF14479"/>
    </source>
</evidence>
<dbReference type="InterPro" id="IPR038305">
    <property type="entry name" value="HeLo_sf"/>
</dbReference>
<dbReference type="AlphaFoldDB" id="A0A2J6RSK9"/>
<dbReference type="Proteomes" id="UP000235786">
    <property type="component" value="Unassembled WGS sequence"/>
</dbReference>
<keyword evidence="3" id="KW-1185">Reference proteome</keyword>
<reference evidence="2 3" key="1">
    <citation type="submission" date="2016-04" db="EMBL/GenBank/DDBJ databases">
        <title>A degradative enzymes factory behind the ericoid mycorrhizal symbiosis.</title>
        <authorList>
            <consortium name="DOE Joint Genome Institute"/>
            <person name="Martino E."/>
            <person name="Morin E."/>
            <person name="Grelet G."/>
            <person name="Kuo A."/>
            <person name="Kohler A."/>
            <person name="Daghino S."/>
            <person name="Barry K."/>
            <person name="Choi C."/>
            <person name="Cichocki N."/>
            <person name="Clum A."/>
            <person name="Copeland A."/>
            <person name="Hainaut M."/>
            <person name="Haridas S."/>
            <person name="Labutti K."/>
            <person name="Lindquist E."/>
            <person name="Lipzen A."/>
            <person name="Khouja H.-R."/>
            <person name="Murat C."/>
            <person name="Ohm R."/>
            <person name="Olson A."/>
            <person name="Spatafora J."/>
            <person name="Veneault-Fourrey C."/>
            <person name="Henrissat B."/>
            <person name="Grigoriev I."/>
            <person name="Martin F."/>
            <person name="Perotto S."/>
        </authorList>
    </citation>
    <scope>NUCLEOTIDE SEQUENCE [LARGE SCALE GENOMIC DNA]</scope>
    <source>
        <strain evidence="2 3">F</strain>
    </source>
</reference>
<feature type="domain" description="Prion-inhibition and propagation HeLo" evidence="1">
    <location>
        <begin position="11"/>
        <end position="207"/>
    </location>
</feature>
<dbReference type="Gene3D" id="1.20.120.1020">
    <property type="entry name" value="Prion-inhibition and propagation, HeLo domain"/>
    <property type="match status" value="1"/>
</dbReference>
<protein>
    <recommendedName>
        <fullName evidence="1">Prion-inhibition and propagation HeLo domain-containing protein</fullName>
    </recommendedName>
</protein>
<accession>A0A2J6RSK9</accession>
<gene>
    <name evidence="2" type="ORF">L207DRAFT_581940</name>
</gene>
<proteinExistence type="predicted"/>